<comment type="similarity">
    <text evidence="2">Belongs to the major facilitator superfamily.</text>
</comment>
<dbReference type="PANTHER" id="PTHR43271:SF2">
    <property type="entry name" value="BLL2771 PROTEIN"/>
    <property type="match status" value="1"/>
</dbReference>
<dbReference type="RefSeq" id="WP_155670030.1">
    <property type="nucleotide sequence ID" value="NZ_WOCA01000014.1"/>
</dbReference>
<evidence type="ECO:0000256" key="2">
    <source>
        <dbReference type="ARBA" id="ARBA00008335"/>
    </source>
</evidence>
<evidence type="ECO:0000256" key="4">
    <source>
        <dbReference type="ARBA" id="ARBA00022475"/>
    </source>
</evidence>
<dbReference type="Gene3D" id="1.20.1250.20">
    <property type="entry name" value="MFS general substrate transporter like domains"/>
    <property type="match status" value="1"/>
</dbReference>
<feature type="domain" description="Major facilitator superfamily (MFS) profile" evidence="9">
    <location>
        <begin position="19"/>
        <end position="395"/>
    </location>
</feature>
<feature type="transmembrane region" description="Helical" evidence="8">
    <location>
        <begin position="139"/>
        <end position="161"/>
    </location>
</feature>
<keyword evidence="7 8" id="KW-0472">Membrane</keyword>
<dbReference type="Proteomes" id="UP000469125">
    <property type="component" value="Unassembled WGS sequence"/>
</dbReference>
<evidence type="ECO:0000256" key="3">
    <source>
        <dbReference type="ARBA" id="ARBA00022448"/>
    </source>
</evidence>
<feature type="transmembrane region" description="Helical" evidence="8">
    <location>
        <begin position="54"/>
        <end position="73"/>
    </location>
</feature>
<proteinExistence type="inferred from homology"/>
<evidence type="ECO:0000313" key="10">
    <source>
        <dbReference type="EMBL" id="MUK89831.1"/>
    </source>
</evidence>
<feature type="transmembrane region" description="Helical" evidence="8">
    <location>
        <begin position="259"/>
        <end position="279"/>
    </location>
</feature>
<evidence type="ECO:0000313" key="11">
    <source>
        <dbReference type="Proteomes" id="UP000469125"/>
    </source>
</evidence>
<organism evidence="10 11">
    <name type="scientific">Ornithinibacillus caprae</name>
    <dbReference type="NCBI Taxonomy" id="2678566"/>
    <lineage>
        <taxon>Bacteria</taxon>
        <taxon>Bacillati</taxon>
        <taxon>Bacillota</taxon>
        <taxon>Bacilli</taxon>
        <taxon>Bacillales</taxon>
        <taxon>Bacillaceae</taxon>
        <taxon>Ornithinibacillus</taxon>
    </lineage>
</organism>
<feature type="transmembrane region" description="Helical" evidence="8">
    <location>
        <begin position="346"/>
        <end position="366"/>
    </location>
</feature>
<feature type="transmembrane region" description="Helical" evidence="8">
    <location>
        <begin position="214"/>
        <end position="239"/>
    </location>
</feature>
<keyword evidence="11" id="KW-1185">Reference proteome</keyword>
<feature type="transmembrane region" description="Helical" evidence="8">
    <location>
        <begin position="21"/>
        <end position="42"/>
    </location>
</feature>
<dbReference type="Pfam" id="PF07690">
    <property type="entry name" value="MFS_1"/>
    <property type="match status" value="1"/>
</dbReference>
<dbReference type="PROSITE" id="PS50850">
    <property type="entry name" value="MFS"/>
    <property type="match status" value="1"/>
</dbReference>
<dbReference type="AlphaFoldDB" id="A0A6N8FL07"/>
<evidence type="ECO:0000256" key="1">
    <source>
        <dbReference type="ARBA" id="ARBA00004651"/>
    </source>
</evidence>
<dbReference type="EMBL" id="WOCA01000014">
    <property type="protein sequence ID" value="MUK89831.1"/>
    <property type="molecule type" value="Genomic_DNA"/>
</dbReference>
<feature type="transmembrane region" description="Helical" evidence="8">
    <location>
        <begin position="286"/>
        <end position="304"/>
    </location>
</feature>
<evidence type="ECO:0000256" key="5">
    <source>
        <dbReference type="ARBA" id="ARBA00022692"/>
    </source>
</evidence>
<dbReference type="InterPro" id="IPR020846">
    <property type="entry name" value="MFS_dom"/>
</dbReference>
<feature type="transmembrane region" description="Helical" evidence="8">
    <location>
        <begin position="173"/>
        <end position="193"/>
    </location>
</feature>
<dbReference type="InterPro" id="IPR036259">
    <property type="entry name" value="MFS_trans_sf"/>
</dbReference>
<dbReference type="PANTHER" id="PTHR43271">
    <property type="entry name" value="BLL2771 PROTEIN"/>
    <property type="match status" value="1"/>
</dbReference>
<feature type="transmembrane region" description="Helical" evidence="8">
    <location>
        <begin position="85"/>
        <end position="104"/>
    </location>
</feature>
<dbReference type="CDD" id="cd17324">
    <property type="entry name" value="MFS_NepI_like"/>
    <property type="match status" value="1"/>
</dbReference>
<sequence length="395" mass="43588">MYQVATKTKPQVKTNYGFITGMLFWCALIVVSSVYVTTPLIIPFSSEFQVTHSIAAWTSSSFSLFYGIGFLFFGPLADRYGRKQIIVFGLLALTVTTFIIGFIHSFYGLVILRGVQGFVAATFAPTALAYVFDIFPKKQIVTAVGFISFGYVTAGIFGQVIADVINQTFEWQFVFILFGFFYLLTFVAVQFILPSSENRNTTNGLYDYLKQAKIIFSQSNFLFCYTITIFLLLTFIGMYTVLGSYLGNAPFDLSEKGILFVRAAGIIGMVLSPLTGMIVHKIGLMTTLRLGLLMAIIGLFSLGIAPNLFWIVFVSIIYVGGISMIFPAIMMLVGELGGKQRALANSFYAFILFIGAMLGPIVGIALMTTGNYIITFSVFAFLLVIGFVVSFLIKR</sequence>
<reference evidence="10 11" key="1">
    <citation type="submission" date="2019-11" db="EMBL/GenBank/DDBJ databases">
        <authorList>
            <person name="Li X."/>
        </authorList>
    </citation>
    <scope>NUCLEOTIDE SEQUENCE [LARGE SCALE GENOMIC DNA]</scope>
    <source>
        <strain evidence="10 11">L9</strain>
    </source>
</reference>
<evidence type="ECO:0000259" key="9">
    <source>
        <dbReference type="PROSITE" id="PS50850"/>
    </source>
</evidence>
<evidence type="ECO:0000256" key="7">
    <source>
        <dbReference type="ARBA" id="ARBA00023136"/>
    </source>
</evidence>
<feature type="transmembrane region" description="Helical" evidence="8">
    <location>
        <begin position="110"/>
        <end position="132"/>
    </location>
</feature>
<feature type="transmembrane region" description="Helical" evidence="8">
    <location>
        <begin position="372"/>
        <end position="393"/>
    </location>
</feature>
<comment type="subcellular location">
    <subcellularLocation>
        <location evidence="1">Cell membrane</location>
        <topology evidence="1">Multi-pass membrane protein</topology>
    </subcellularLocation>
</comment>
<dbReference type="GO" id="GO:0005886">
    <property type="term" value="C:plasma membrane"/>
    <property type="evidence" value="ECO:0007669"/>
    <property type="project" value="UniProtKB-SubCell"/>
</dbReference>
<dbReference type="InterPro" id="IPR011701">
    <property type="entry name" value="MFS"/>
</dbReference>
<comment type="caution">
    <text evidence="10">The sequence shown here is derived from an EMBL/GenBank/DDBJ whole genome shotgun (WGS) entry which is preliminary data.</text>
</comment>
<keyword evidence="3" id="KW-0813">Transport</keyword>
<dbReference type="GO" id="GO:0022857">
    <property type="term" value="F:transmembrane transporter activity"/>
    <property type="evidence" value="ECO:0007669"/>
    <property type="project" value="InterPro"/>
</dbReference>
<evidence type="ECO:0000256" key="8">
    <source>
        <dbReference type="SAM" id="Phobius"/>
    </source>
</evidence>
<feature type="transmembrane region" description="Helical" evidence="8">
    <location>
        <begin position="310"/>
        <end position="334"/>
    </location>
</feature>
<protein>
    <submittedName>
        <fullName evidence="10">MFS transporter</fullName>
    </submittedName>
</protein>
<accession>A0A6N8FL07</accession>
<gene>
    <name evidence="10" type="ORF">GMD78_15790</name>
</gene>
<evidence type="ECO:0000256" key="6">
    <source>
        <dbReference type="ARBA" id="ARBA00022989"/>
    </source>
</evidence>
<dbReference type="SUPFAM" id="SSF103473">
    <property type="entry name" value="MFS general substrate transporter"/>
    <property type="match status" value="1"/>
</dbReference>
<name>A0A6N8FL07_9BACI</name>
<keyword evidence="5 8" id="KW-0812">Transmembrane</keyword>
<keyword evidence="4" id="KW-1003">Cell membrane</keyword>
<keyword evidence="6 8" id="KW-1133">Transmembrane helix</keyword>